<dbReference type="InterPro" id="IPR029044">
    <property type="entry name" value="Nucleotide-diphossugar_trans"/>
</dbReference>
<keyword evidence="5" id="KW-1185">Reference proteome</keyword>
<dbReference type="Proteomes" id="UP000315736">
    <property type="component" value="Unassembled WGS sequence"/>
</dbReference>
<comment type="caution">
    <text evidence="4">The sequence shown here is derived from an EMBL/GenBank/DDBJ whole genome shotgun (WGS) entry which is preliminary data.</text>
</comment>
<evidence type="ECO:0000256" key="2">
    <source>
        <dbReference type="SAM" id="Phobius"/>
    </source>
</evidence>
<keyword evidence="2" id="KW-0472">Membrane</keyword>
<dbReference type="AlphaFoldDB" id="A0A554W4T6"/>
<evidence type="ECO:0000259" key="3">
    <source>
        <dbReference type="Pfam" id="PF00535"/>
    </source>
</evidence>
<protein>
    <submittedName>
        <fullName evidence="4">Transferase 2, rSAM/selenodomain-associated</fullName>
    </submittedName>
</protein>
<comment type="similarity">
    <text evidence="1">Belongs to the glycosyltransferase 2 family. WaaE/KdtX subfamily.</text>
</comment>
<organism evidence="4 5">
    <name type="scientific">Tepidimonas alkaliphilus</name>
    <dbReference type="NCBI Taxonomy" id="2588942"/>
    <lineage>
        <taxon>Bacteria</taxon>
        <taxon>Pseudomonadati</taxon>
        <taxon>Pseudomonadota</taxon>
        <taxon>Betaproteobacteria</taxon>
        <taxon>Burkholderiales</taxon>
        <taxon>Tepidimonas</taxon>
    </lineage>
</organism>
<reference evidence="4 5" key="1">
    <citation type="submission" date="2019-07" db="EMBL/GenBank/DDBJ databases">
        <title>Tepidimonas alkaliphilus YIM 72238 draft genome.</title>
        <authorList>
            <person name="Da Costa M.S."/>
            <person name="Froufe H.J.C."/>
            <person name="Egas C."/>
            <person name="Albuquerque L."/>
        </authorList>
    </citation>
    <scope>NUCLEOTIDE SEQUENCE [LARGE SCALE GENOMIC DNA]</scope>
    <source>
        <strain evidence="4 5">YIM 72238</strain>
    </source>
</reference>
<proteinExistence type="inferred from homology"/>
<dbReference type="InterPro" id="IPR001173">
    <property type="entry name" value="Glyco_trans_2-like"/>
</dbReference>
<dbReference type="CDD" id="cd02511">
    <property type="entry name" value="Beta4Glucosyltransferase"/>
    <property type="match status" value="1"/>
</dbReference>
<dbReference type="PANTHER" id="PTHR43630">
    <property type="entry name" value="POLY-BETA-1,6-N-ACETYL-D-GLUCOSAMINE SYNTHASE"/>
    <property type="match status" value="1"/>
</dbReference>
<dbReference type="SUPFAM" id="SSF53448">
    <property type="entry name" value="Nucleotide-diphospho-sugar transferases"/>
    <property type="match status" value="1"/>
</dbReference>
<evidence type="ECO:0000313" key="5">
    <source>
        <dbReference type="Proteomes" id="UP000315736"/>
    </source>
</evidence>
<feature type="domain" description="Glycosyltransferase 2-like" evidence="3">
    <location>
        <begin position="3"/>
        <end position="95"/>
    </location>
</feature>
<dbReference type="EMBL" id="VJNB01000012">
    <property type="protein sequence ID" value="TSE18574.1"/>
    <property type="molecule type" value="Genomic_DNA"/>
</dbReference>
<sequence length="251" mass="28352">MAVLTLNEAARIERCLRSATFADQWLVADSGSTDDTCQRAAALGAEVHVFADWQGFAQQRNRLLPFIRTDYVLWLDADEVIPDTLRDEILALLQTRPEPFVGRIAWLEHAFGRPLTHFQRRGLPRLFPVAELVGFEGVVHEGPLLKRRLPVVELRAPLHHHSRETVYDSLRKLAQYTQLGAAKRAQRGQRGGVLRGLASASAMFIRLYVFRRGFTGGGAGFLFCLLIALECLFRYAALAYDRDHLETLAKR</sequence>
<gene>
    <name evidence="4" type="ORF">Talka_02071</name>
</gene>
<dbReference type="Pfam" id="PF00535">
    <property type="entry name" value="Glycos_transf_2"/>
    <property type="match status" value="1"/>
</dbReference>
<keyword evidence="4" id="KW-0808">Transferase</keyword>
<keyword evidence="2" id="KW-0812">Transmembrane</keyword>
<name>A0A554W4T6_9BURK</name>
<evidence type="ECO:0000313" key="4">
    <source>
        <dbReference type="EMBL" id="TSE18574.1"/>
    </source>
</evidence>
<dbReference type="GO" id="GO:0016740">
    <property type="term" value="F:transferase activity"/>
    <property type="evidence" value="ECO:0007669"/>
    <property type="project" value="UniProtKB-KW"/>
</dbReference>
<dbReference type="Gene3D" id="3.90.550.10">
    <property type="entry name" value="Spore Coat Polysaccharide Biosynthesis Protein SpsA, Chain A"/>
    <property type="match status" value="1"/>
</dbReference>
<dbReference type="PANTHER" id="PTHR43630:SF2">
    <property type="entry name" value="GLYCOSYLTRANSFERASE"/>
    <property type="match status" value="1"/>
</dbReference>
<keyword evidence="2" id="KW-1133">Transmembrane helix</keyword>
<accession>A0A554W4T6</accession>
<feature type="transmembrane region" description="Helical" evidence="2">
    <location>
        <begin position="216"/>
        <end position="237"/>
    </location>
</feature>
<evidence type="ECO:0000256" key="1">
    <source>
        <dbReference type="ARBA" id="ARBA00038494"/>
    </source>
</evidence>